<dbReference type="GO" id="GO:0004733">
    <property type="term" value="F:pyridoxamine phosphate oxidase activity"/>
    <property type="evidence" value="ECO:0007669"/>
    <property type="project" value="InterPro"/>
</dbReference>
<keyword evidence="4" id="KW-0560">Oxidoreductase</keyword>
<name>A0A285PBB6_9HYPH</name>
<evidence type="ECO:0000313" key="7">
    <source>
        <dbReference type="EMBL" id="SNZ19050.1"/>
    </source>
</evidence>
<dbReference type="InterPro" id="IPR024624">
    <property type="entry name" value="Pyridox_Oxase_Alr4036_FMN-bd"/>
</dbReference>
<dbReference type="Gene3D" id="2.30.110.10">
    <property type="entry name" value="Electron Transport, Fmn-binding Protein, Chain A"/>
    <property type="match status" value="1"/>
</dbReference>
<dbReference type="InterPro" id="IPR012349">
    <property type="entry name" value="Split_barrel_FMN-bd"/>
</dbReference>
<dbReference type="Pfam" id="PF12766">
    <property type="entry name" value="Pyridox_oxase_2"/>
    <property type="match status" value="1"/>
</dbReference>
<evidence type="ECO:0000256" key="1">
    <source>
        <dbReference type="ARBA" id="ARBA00001917"/>
    </source>
</evidence>
<dbReference type="GO" id="GO:0008615">
    <property type="term" value="P:pyridoxine biosynthetic process"/>
    <property type="evidence" value="ECO:0007669"/>
    <property type="project" value="InterPro"/>
</dbReference>
<sequence>MSDLFLTQIEQSAWTQLSESSRDPQAAFRYLTLCSVDGKSRPQARTVVLREVDTDARLLEFHTDIRSPKWQELTANPNASVLGYCPVTRIQLRLQGEVELFGHGTELANSAWDALSYWTRTTYMGGPPGDEKALGTPEDVPAPNSVSEAEGQKVFGVVRFKAQSLDWFQLKQQDNKRALFDYAPSGALTERCLINP</sequence>
<dbReference type="OrthoDB" id="5120525at2"/>
<gene>
    <name evidence="7" type="ORF">SAMN06265368_2127</name>
</gene>
<keyword evidence="3" id="KW-0288">FMN</keyword>
<proteinExistence type="predicted"/>
<dbReference type="GO" id="GO:0010181">
    <property type="term" value="F:FMN binding"/>
    <property type="evidence" value="ECO:0007669"/>
    <property type="project" value="InterPro"/>
</dbReference>
<evidence type="ECO:0000256" key="4">
    <source>
        <dbReference type="ARBA" id="ARBA00023002"/>
    </source>
</evidence>
<evidence type="ECO:0000259" key="6">
    <source>
        <dbReference type="Pfam" id="PF12766"/>
    </source>
</evidence>
<dbReference type="AlphaFoldDB" id="A0A285PBB6"/>
<keyword evidence="8" id="KW-1185">Reference proteome</keyword>
<evidence type="ECO:0000256" key="2">
    <source>
        <dbReference type="ARBA" id="ARBA00022630"/>
    </source>
</evidence>
<evidence type="ECO:0000256" key="3">
    <source>
        <dbReference type="ARBA" id="ARBA00022643"/>
    </source>
</evidence>
<feature type="region of interest" description="Disordered" evidence="5">
    <location>
        <begin position="128"/>
        <end position="147"/>
    </location>
</feature>
<dbReference type="PANTHER" id="PTHR10851">
    <property type="entry name" value="PYRIDOXINE-5-PHOSPHATE OXIDASE"/>
    <property type="match status" value="1"/>
</dbReference>
<dbReference type="Proteomes" id="UP000219439">
    <property type="component" value="Unassembled WGS sequence"/>
</dbReference>
<organism evidence="7 8">
    <name type="scientific">Cohaesibacter gelatinilyticus</name>
    <dbReference type="NCBI Taxonomy" id="372072"/>
    <lineage>
        <taxon>Bacteria</taxon>
        <taxon>Pseudomonadati</taxon>
        <taxon>Pseudomonadota</taxon>
        <taxon>Alphaproteobacteria</taxon>
        <taxon>Hyphomicrobiales</taxon>
        <taxon>Cohaesibacteraceae</taxon>
    </lineage>
</organism>
<evidence type="ECO:0000256" key="5">
    <source>
        <dbReference type="SAM" id="MobiDB-lite"/>
    </source>
</evidence>
<feature type="domain" description="Pyridoxamine 5'-phosphate oxidase Alr4036 family FMN-binding" evidence="6">
    <location>
        <begin position="13"/>
        <end position="100"/>
    </location>
</feature>
<accession>A0A285PBB6</accession>
<evidence type="ECO:0000313" key="8">
    <source>
        <dbReference type="Proteomes" id="UP000219439"/>
    </source>
</evidence>
<comment type="cofactor">
    <cofactor evidence="1">
        <name>FMN</name>
        <dbReference type="ChEBI" id="CHEBI:58210"/>
    </cofactor>
</comment>
<dbReference type="InterPro" id="IPR000659">
    <property type="entry name" value="Pyridox_Oxase"/>
</dbReference>
<dbReference type="EMBL" id="OBEL01000002">
    <property type="protein sequence ID" value="SNZ19050.1"/>
    <property type="molecule type" value="Genomic_DNA"/>
</dbReference>
<dbReference type="PANTHER" id="PTHR10851:SF3">
    <property type="entry name" value="PYRIDOXINE_PYRIDOXAMINE 5'-PHOSPHATE OXIDASE 2"/>
    <property type="match status" value="1"/>
</dbReference>
<protein>
    <submittedName>
        <fullName evidence="7">Pyridoxamine 5'-phosphate oxidase</fullName>
    </submittedName>
</protein>
<dbReference type="RefSeq" id="WP_097153435.1">
    <property type="nucleotide sequence ID" value="NZ_OBEL01000002.1"/>
</dbReference>
<dbReference type="SUPFAM" id="SSF50475">
    <property type="entry name" value="FMN-binding split barrel"/>
    <property type="match status" value="1"/>
</dbReference>
<reference evidence="7 8" key="1">
    <citation type="submission" date="2017-09" db="EMBL/GenBank/DDBJ databases">
        <authorList>
            <person name="Ehlers B."/>
            <person name="Leendertz F.H."/>
        </authorList>
    </citation>
    <scope>NUCLEOTIDE SEQUENCE [LARGE SCALE GENOMIC DNA]</scope>
    <source>
        <strain evidence="7 8">DSM 18289</strain>
    </source>
</reference>
<keyword evidence="2" id="KW-0285">Flavoprotein</keyword>